<gene>
    <name evidence="1" type="ORF">HJG63_008086</name>
</gene>
<reference evidence="1 2" key="1">
    <citation type="journal article" date="2020" name="Nature">
        <title>Six reference-quality genomes reveal evolution of bat adaptations.</title>
        <authorList>
            <person name="Jebb D."/>
            <person name="Huang Z."/>
            <person name="Pippel M."/>
            <person name="Hughes G.M."/>
            <person name="Lavrichenko K."/>
            <person name="Devanna P."/>
            <person name="Winkler S."/>
            <person name="Jermiin L.S."/>
            <person name="Skirmuntt E.C."/>
            <person name="Katzourakis A."/>
            <person name="Burkitt-Gray L."/>
            <person name="Ray D.A."/>
            <person name="Sullivan K.A.M."/>
            <person name="Roscito J.G."/>
            <person name="Kirilenko B.M."/>
            <person name="Davalos L.M."/>
            <person name="Corthals A.P."/>
            <person name="Power M.L."/>
            <person name="Jones G."/>
            <person name="Ransome R.D."/>
            <person name="Dechmann D.K.N."/>
            <person name="Locatelli A.G."/>
            <person name="Puechmaille S.J."/>
            <person name="Fedrigo O."/>
            <person name="Jarvis E.D."/>
            <person name="Hiller M."/>
            <person name="Vernes S.C."/>
            <person name="Myers E.W."/>
            <person name="Teeling E.C."/>
        </authorList>
    </citation>
    <scope>NUCLEOTIDE SEQUENCE [LARGE SCALE GENOMIC DNA]</scope>
    <source>
        <strain evidence="1">MRouAeg1</strain>
        <tissue evidence="1">Muscle</tissue>
    </source>
</reference>
<proteinExistence type="predicted"/>
<organism evidence="1 2">
    <name type="scientific">Rousettus aegyptiacus</name>
    <name type="common">Egyptian fruit bat</name>
    <name type="synonym">Pteropus aegyptiacus</name>
    <dbReference type="NCBI Taxonomy" id="9407"/>
    <lineage>
        <taxon>Eukaryota</taxon>
        <taxon>Metazoa</taxon>
        <taxon>Chordata</taxon>
        <taxon>Craniata</taxon>
        <taxon>Vertebrata</taxon>
        <taxon>Euteleostomi</taxon>
        <taxon>Mammalia</taxon>
        <taxon>Eutheria</taxon>
        <taxon>Laurasiatheria</taxon>
        <taxon>Chiroptera</taxon>
        <taxon>Yinpterochiroptera</taxon>
        <taxon>Pteropodoidea</taxon>
        <taxon>Pteropodidae</taxon>
        <taxon>Rousettinae</taxon>
        <taxon>Rousettus</taxon>
    </lineage>
</organism>
<accession>A0A7J8E8N9</accession>
<comment type="caution">
    <text evidence="1">The sequence shown here is derived from an EMBL/GenBank/DDBJ whole genome shotgun (WGS) entry which is preliminary data.</text>
</comment>
<protein>
    <submittedName>
        <fullName evidence="1">Uncharacterized protein</fullName>
    </submittedName>
</protein>
<dbReference type="AlphaFoldDB" id="A0A7J8E8N9"/>
<dbReference type="EMBL" id="JACASE010000010">
    <property type="protein sequence ID" value="KAF6431569.1"/>
    <property type="molecule type" value="Genomic_DNA"/>
</dbReference>
<evidence type="ECO:0000313" key="2">
    <source>
        <dbReference type="Proteomes" id="UP000593571"/>
    </source>
</evidence>
<keyword evidence="2" id="KW-1185">Reference proteome</keyword>
<name>A0A7J8E8N9_ROUAE</name>
<evidence type="ECO:0000313" key="1">
    <source>
        <dbReference type="EMBL" id="KAF6431569.1"/>
    </source>
</evidence>
<dbReference type="Proteomes" id="UP000593571">
    <property type="component" value="Unassembled WGS sequence"/>
</dbReference>
<sequence>MLPVLGEAPDEGGPGPWCRREPHLPPDVLFLTAIISRFGEGVCPPVCVHGCMHVHMSTSMRACEHACTCTWLCVPVRMCTCTHVHCAHACMCVHVCMRVVTGREPGGRGLGRTMAMPGSGWGGRPGPGRVAVAAVAAVASGQWSPKPAAVPGFTFHALLLVSPRRG</sequence>